<dbReference type="Pfam" id="PF20441">
    <property type="entry name" value="TerL_nuclease"/>
    <property type="match status" value="1"/>
</dbReference>
<proteinExistence type="predicted"/>
<dbReference type="PANTHER" id="PTHR41287:SF1">
    <property type="entry name" value="PROTEIN YMFN"/>
    <property type="match status" value="1"/>
</dbReference>
<feature type="domain" description="Terminase large subunit-like endonuclease" evidence="2">
    <location>
        <begin position="286"/>
        <end position="563"/>
    </location>
</feature>
<dbReference type="PANTHER" id="PTHR41287">
    <property type="match status" value="1"/>
</dbReference>
<reference evidence="4 6" key="4">
    <citation type="submission" date="2015-03" db="EMBL/GenBank/DDBJ databases">
        <authorList>
            <person name="Regsiter A."/>
            <person name="william w."/>
        </authorList>
    </citation>
    <scope>NUCLEOTIDE SEQUENCE [LARGE SCALE GENOMIC DNA]</scope>
    <source>
        <strain evidence="4 6">CB1</strain>
    </source>
</reference>
<dbReference type="EMBL" id="CTRI01000012">
    <property type="protein sequence ID" value="CQR32143.1"/>
    <property type="molecule type" value="Genomic_DNA"/>
</dbReference>
<reference evidence="5" key="2">
    <citation type="journal article" date="2010" name="PLoS Genet.">
        <title>Structure, function, and evolution of the Thiomonas spp. genome.</title>
        <authorList>
            <person name="Arsene-Ploetze F."/>
            <person name="Koechler S."/>
            <person name="Marchal M."/>
            <person name="Coppee J.Y."/>
            <person name="Chandler M."/>
            <person name="Bonnefoy V."/>
            <person name="Brochier-Armanet C."/>
            <person name="Barakat M."/>
            <person name="Barbe V."/>
            <person name="Battaglia-Brunet F."/>
            <person name="Bruneel O."/>
            <person name="Bryan C.G."/>
            <person name="Cleiss-Arnold J."/>
            <person name="Cruveiller S."/>
            <person name="Erhardt M."/>
            <person name="Heinrich-Salmeron A."/>
            <person name="Hommais F."/>
            <person name="Joulian C."/>
            <person name="Krin E."/>
            <person name="Lieutaud A."/>
            <person name="Lievremont D."/>
            <person name="Michel C."/>
            <person name="Muller D."/>
            <person name="Ortet P."/>
            <person name="Proux C."/>
            <person name="Siguier P."/>
            <person name="Roche D."/>
            <person name="Rouy Z."/>
            <person name="Salvignol G."/>
            <person name="Slyemi D."/>
            <person name="Talla E."/>
            <person name="Weiss S."/>
            <person name="Weissenbach J."/>
            <person name="Medigue C."/>
            <person name="Bertin P.N."/>
        </authorList>
    </citation>
    <scope>NUCLEOTIDE SEQUENCE [LARGE SCALE GENOMIC DNA]</scope>
    <source>
        <strain evidence="5">DSM 22701 / CIP 110005 / 3As</strain>
    </source>
</reference>
<sequence length="581" mass="63478">MTHPPRCKHTDVHTSKSYAAKAHHYAQSVVAGKVPACHWVRRACQRQLDDLGRWSGAQAPYRFNPPLEDAAGRTFRPAERVCSLIERLPHIKGPLAGHPIALAPWQVFILTTVFGWVNAAGRRRFRRAYIEVPRGNGKSALSSALALYMLAVDGEMGAEVYSLATTRDQARIVFGVAQTMARRSPGFCRRFGVGIGAHNLHVLSSASRFEPLSAEGSTLDGLNIHFGCVDELHAHKTRTVYDVVETATGKRDNSLLWVITTAGSDRAGICYEVRTGVTRILDGVMEDERQFGIIHGLDEGDDWTHENALIKANPNWGVSIDADAVLSLQAKALQLPSAAAAFQTKHLNVWVSADSPWMDMRAWDACADTGLDLDAFEGQPCWIGLDLASKVDIAALVLVFRHGADGFAVFSRHYLPEDAVQGATNSQYAGWARSGRLIETPGNVTDFDTIEADLRDIAARFAVQAVAFDPFQATQLSSHMLAEGLPMIEVRPTVLNFSEPMKALQALVLSNRLTHDGDPVLAWMASNVVARLDAKDNIYPRKERPENKIDAVVALIMALSRAMLGTPVTQGTSIYDEGVGI</sequence>
<evidence type="ECO:0000259" key="1">
    <source>
        <dbReference type="Pfam" id="PF03354"/>
    </source>
</evidence>
<dbReference type="KEGG" id="thi:THI_1948"/>
<evidence type="ECO:0000259" key="2">
    <source>
        <dbReference type="Pfam" id="PF20441"/>
    </source>
</evidence>
<dbReference type="InterPro" id="IPR046462">
    <property type="entry name" value="TerL_nuclease"/>
</dbReference>
<dbReference type="InterPro" id="IPR027417">
    <property type="entry name" value="P-loop_NTPase"/>
</dbReference>
<dbReference type="InterPro" id="IPR005021">
    <property type="entry name" value="Terminase_largesu-like"/>
</dbReference>
<dbReference type="Proteomes" id="UP000002372">
    <property type="component" value="Chromosome"/>
</dbReference>
<dbReference type="Proteomes" id="UP000078599">
    <property type="component" value="Unassembled WGS sequence"/>
</dbReference>
<dbReference type="OrthoDB" id="9760250at2"/>
<dbReference type="GO" id="GO:0004519">
    <property type="term" value="F:endonuclease activity"/>
    <property type="evidence" value="ECO:0007669"/>
    <property type="project" value="InterPro"/>
</dbReference>
<dbReference type="EMBL" id="FP475956">
    <property type="protein sequence ID" value="CAZ88611.1"/>
    <property type="molecule type" value="Genomic_DNA"/>
</dbReference>
<protein>
    <submittedName>
        <fullName evidence="3 4">Terminase large subunit</fullName>
    </submittedName>
</protein>
<dbReference type="eggNOG" id="COG4626">
    <property type="taxonomic scope" value="Bacteria"/>
</dbReference>
<name>D6CTJ2_THIA3</name>
<reference evidence="3" key="3">
    <citation type="submission" date="2010-07" db="EMBL/GenBank/DDBJ databases">
        <authorList>
            <person name="Genoscope - CEA"/>
        </authorList>
    </citation>
    <scope>NUCLEOTIDE SEQUENCE</scope>
    <source>
        <strain evidence="3">3As</strain>
    </source>
</reference>
<dbReference type="InterPro" id="IPR046461">
    <property type="entry name" value="TerL_ATPase"/>
</dbReference>
<feature type="domain" description="Terminase large subunit-like ATPase" evidence="1">
    <location>
        <begin position="104"/>
        <end position="275"/>
    </location>
</feature>
<reference key="1">
    <citation type="submission" date="2009-07" db="EMBL/GenBank/DDBJ databases">
        <authorList>
            <person name="Genoscope - CEA"/>
        </authorList>
    </citation>
    <scope>NUCLEOTIDE SEQUENCE</scope>
    <source>
        <strain>3As</strain>
    </source>
</reference>
<dbReference type="AlphaFoldDB" id="D6CTJ2"/>
<dbReference type="HOGENOM" id="CLU_026632_6_2_4"/>
<organism evidence="3 5">
    <name type="scientific">Thiomonas arsenitoxydans (strain DSM 22701 / CIP 110005 / 3As)</name>
    <dbReference type="NCBI Taxonomy" id="426114"/>
    <lineage>
        <taxon>Bacteria</taxon>
        <taxon>Pseudomonadati</taxon>
        <taxon>Pseudomonadota</taxon>
        <taxon>Betaproteobacteria</taxon>
        <taxon>Burkholderiales</taxon>
        <taxon>Thiomonas</taxon>
    </lineage>
</organism>
<dbReference type="Gene3D" id="3.40.50.300">
    <property type="entry name" value="P-loop containing nucleotide triphosphate hydrolases"/>
    <property type="match status" value="1"/>
</dbReference>
<evidence type="ECO:0000313" key="3">
    <source>
        <dbReference type="EMBL" id="CAZ88611.1"/>
    </source>
</evidence>
<gene>
    <name evidence="3" type="ordered locus">THI_1948</name>
    <name evidence="4" type="ORF">THICB1_20079</name>
</gene>
<keyword evidence="6" id="KW-1185">Reference proteome</keyword>
<evidence type="ECO:0000313" key="4">
    <source>
        <dbReference type="EMBL" id="CQR32143.1"/>
    </source>
</evidence>
<evidence type="ECO:0000313" key="5">
    <source>
        <dbReference type="Proteomes" id="UP000002372"/>
    </source>
</evidence>
<dbReference type="Pfam" id="PF03354">
    <property type="entry name" value="TerL_ATPase"/>
    <property type="match status" value="1"/>
</dbReference>
<evidence type="ECO:0000313" key="6">
    <source>
        <dbReference type="Proteomes" id="UP000078599"/>
    </source>
</evidence>
<accession>D6CTJ2</accession>